<dbReference type="GO" id="GO:0016020">
    <property type="term" value="C:membrane"/>
    <property type="evidence" value="ECO:0007669"/>
    <property type="project" value="InterPro"/>
</dbReference>
<dbReference type="PROSITE" id="PS00922">
    <property type="entry name" value="TRANSGLYCOSYLASE"/>
    <property type="match status" value="1"/>
</dbReference>
<organism evidence="5 6">
    <name type="scientific">Hydrogenovibrio marinus</name>
    <dbReference type="NCBI Taxonomy" id="28885"/>
    <lineage>
        <taxon>Bacteria</taxon>
        <taxon>Pseudomonadati</taxon>
        <taxon>Pseudomonadota</taxon>
        <taxon>Gammaproteobacteria</taxon>
        <taxon>Thiotrichales</taxon>
        <taxon>Piscirickettsiaceae</taxon>
        <taxon>Hydrogenovibrio</taxon>
    </lineage>
</organism>
<dbReference type="GO" id="GO:0008933">
    <property type="term" value="F:peptidoglycan lytic transglycosylase activity"/>
    <property type="evidence" value="ECO:0007669"/>
    <property type="project" value="InterPro"/>
</dbReference>
<dbReference type="EMBL" id="JMIU01000001">
    <property type="protein sequence ID" value="KDN94947.1"/>
    <property type="molecule type" value="Genomic_DNA"/>
</dbReference>
<dbReference type="InterPro" id="IPR008939">
    <property type="entry name" value="Lytic_TGlycosylase_superhlx_U"/>
</dbReference>
<dbReference type="Gene3D" id="1.25.20.10">
    <property type="entry name" value="Bacterial muramidases"/>
    <property type="match status" value="1"/>
</dbReference>
<dbReference type="GO" id="GO:0004553">
    <property type="term" value="F:hydrolase activity, hydrolyzing O-glycosyl compounds"/>
    <property type="evidence" value="ECO:0007669"/>
    <property type="project" value="InterPro"/>
</dbReference>
<feature type="domain" description="Lytic transglycosylase superhelical linker" evidence="4">
    <location>
        <begin position="426"/>
        <end position="490"/>
    </location>
</feature>
<dbReference type="InterPro" id="IPR008258">
    <property type="entry name" value="Transglycosylase_SLT_dom_1"/>
</dbReference>
<dbReference type="InterPro" id="IPR037061">
    <property type="entry name" value="Lytic_TGlycoase_superhlx_L_sf"/>
</dbReference>
<name>A0A066ZN42_HYDMR</name>
<dbReference type="PANTHER" id="PTHR37423">
    <property type="entry name" value="SOLUBLE LYTIC MUREIN TRANSGLYCOSYLASE-RELATED"/>
    <property type="match status" value="1"/>
</dbReference>
<dbReference type="PANTHER" id="PTHR37423:SF5">
    <property type="entry name" value="SOLUBLE LYTIC MUREIN TRANSGLYCOSYLASE"/>
    <property type="match status" value="1"/>
</dbReference>
<evidence type="ECO:0000256" key="2">
    <source>
        <dbReference type="ARBA" id="ARBA00022729"/>
    </source>
</evidence>
<evidence type="ECO:0000259" key="4">
    <source>
        <dbReference type="Pfam" id="PF14718"/>
    </source>
</evidence>
<feature type="domain" description="Transglycosylase SLT" evidence="3">
    <location>
        <begin position="503"/>
        <end position="615"/>
    </location>
</feature>
<protein>
    <submittedName>
        <fullName evidence="5">Lytic transglycosylase</fullName>
    </submittedName>
</protein>
<dbReference type="Pfam" id="PF01464">
    <property type="entry name" value="SLT"/>
    <property type="match status" value="1"/>
</dbReference>
<keyword evidence="6" id="KW-1185">Reference proteome</keyword>
<reference evidence="5 6" key="1">
    <citation type="submission" date="2014-04" db="EMBL/GenBank/DDBJ databases">
        <title>Draft genome sequence of Hydrogenovibrio marinus MH-110, a model organism for aerobic H2 metabolism.</title>
        <authorList>
            <person name="Cha H.J."/>
            <person name="Jo B.H."/>
            <person name="Hwang B.H."/>
        </authorList>
    </citation>
    <scope>NUCLEOTIDE SEQUENCE [LARGE SCALE GENOMIC DNA]</scope>
    <source>
        <strain evidence="5 6">MH-110</strain>
    </source>
</reference>
<dbReference type="Gene3D" id="1.10.1240.20">
    <property type="entry name" value="Lytic transglycosylase, superhelical linker domain"/>
    <property type="match status" value="1"/>
</dbReference>
<comment type="similarity">
    <text evidence="1">Belongs to the transglycosylase Slt family.</text>
</comment>
<accession>A0A066ZN42</accession>
<dbReference type="STRING" id="28885.EI16_01140"/>
<dbReference type="Gene3D" id="1.10.530.10">
    <property type="match status" value="1"/>
</dbReference>
<evidence type="ECO:0000313" key="6">
    <source>
        <dbReference type="Proteomes" id="UP000027341"/>
    </source>
</evidence>
<dbReference type="AlphaFoldDB" id="A0A066ZN42"/>
<evidence type="ECO:0000256" key="1">
    <source>
        <dbReference type="ARBA" id="ARBA00007734"/>
    </source>
</evidence>
<keyword evidence="2" id="KW-0732">Signal</keyword>
<dbReference type="CDD" id="cd13401">
    <property type="entry name" value="Slt70-like"/>
    <property type="match status" value="1"/>
</dbReference>
<sequence>MIVKQIIESTLKRNAASLSLLLTIAVFSVFLSTNTYSSTGNLDRSKLTKDQRDFLNGYEAIKANDRPLIAFYKKELQDYVLYPYLSYLDIKYHLKSTPESQIDHFLERYPNSTLTPFLIKHYLEYLGKNHYSERYLKYYNLRPQSDSKLQCYYFDARIRLNQTDDVLALGARFWRSQEKLPHTCRLLEKELHKANRITGSMVWERIQLNMLKGHLIQSTRLARHLSPQGRKTLKYWIAVYRSPEKVTENMPSYVPAVIRKPIFKQGVTRLSYSNPKLAMHMLQHRSEQYGLSRLEQQKLSRQISLRFAYQYMPEAQGYLRDLDQAVQSEKVMNWRLQLAIRHSNWINYLDLYDLLPDDMQQQNRWRYWKARAYESLNEFRQAKPIFQTLAKERNFYGFMSADKLNQPYRFNPAPEKSFDMDKLTQKYPQLNAIKELIAIHWTHSLKREWYHLLQRVEPNDIEAVANYMSDSQQHHLAIQTIAKAKMWDDLELRFPTPYRQPVLNAAKKHTVDPAWVYGVMRRESAFSPTISSHAGATGLMQLLPNTARYIGKKIGFKRKQYTHLTNAESNIQLGSAYLSYLEDKYDGNRILATAAYNAGPDRVDSWIPKDMQISADQWIDTIPFTETRDYVKAVMEYTTIFKSVLSKHYDRLRNFMKPIGSGNNKLVATNDKN</sequence>
<dbReference type="SUPFAM" id="SSF48435">
    <property type="entry name" value="Bacterial muramidases"/>
    <property type="match status" value="1"/>
</dbReference>
<proteinExistence type="inferred from homology"/>
<dbReference type="GO" id="GO:0000270">
    <property type="term" value="P:peptidoglycan metabolic process"/>
    <property type="evidence" value="ECO:0007669"/>
    <property type="project" value="InterPro"/>
</dbReference>
<dbReference type="SUPFAM" id="SSF53955">
    <property type="entry name" value="Lysozyme-like"/>
    <property type="match status" value="1"/>
</dbReference>
<dbReference type="GO" id="GO:0042597">
    <property type="term" value="C:periplasmic space"/>
    <property type="evidence" value="ECO:0007669"/>
    <property type="project" value="InterPro"/>
</dbReference>
<dbReference type="RefSeq" id="WP_155837639.1">
    <property type="nucleotide sequence ID" value="NZ_AP020335.1"/>
</dbReference>
<dbReference type="InterPro" id="IPR012289">
    <property type="entry name" value="Lytic_TGlycosylase_superhlx_L"/>
</dbReference>
<evidence type="ECO:0000313" key="5">
    <source>
        <dbReference type="EMBL" id="KDN94947.1"/>
    </source>
</evidence>
<dbReference type="InterPro" id="IPR000189">
    <property type="entry name" value="Transglyc_AS"/>
</dbReference>
<dbReference type="Pfam" id="PF14718">
    <property type="entry name" value="SLT_L"/>
    <property type="match status" value="1"/>
</dbReference>
<dbReference type="InterPro" id="IPR023346">
    <property type="entry name" value="Lysozyme-like_dom_sf"/>
</dbReference>
<dbReference type="Proteomes" id="UP000027341">
    <property type="component" value="Unassembled WGS sequence"/>
</dbReference>
<evidence type="ECO:0000259" key="3">
    <source>
        <dbReference type="Pfam" id="PF01464"/>
    </source>
</evidence>
<comment type="caution">
    <text evidence="5">The sequence shown here is derived from an EMBL/GenBank/DDBJ whole genome shotgun (WGS) entry which is preliminary data.</text>
</comment>
<gene>
    <name evidence="5" type="ORF">EI16_01140</name>
</gene>